<feature type="repeat" description="TPR" evidence="3">
    <location>
        <begin position="219"/>
        <end position="252"/>
    </location>
</feature>
<dbReference type="Proteomes" id="UP000011082">
    <property type="component" value="Unassembled WGS sequence"/>
</dbReference>
<dbReference type="SMART" id="SM00028">
    <property type="entry name" value="TPR"/>
    <property type="match status" value="4"/>
</dbReference>
<evidence type="ECO:0000256" key="3">
    <source>
        <dbReference type="PROSITE-ProRule" id="PRU00339"/>
    </source>
</evidence>
<dbReference type="PROSITE" id="PS50005">
    <property type="entry name" value="TPR"/>
    <property type="match status" value="1"/>
</dbReference>
<evidence type="ECO:0000313" key="5">
    <source>
        <dbReference type="Proteomes" id="UP000011082"/>
    </source>
</evidence>
<dbReference type="PANTHER" id="PTHR12558:SF13">
    <property type="entry name" value="CELL DIVISION CYCLE PROTEIN 27 HOMOLOG"/>
    <property type="match status" value="1"/>
</dbReference>
<dbReference type="InParanoid" id="L2GK73"/>
<keyword evidence="1 3" id="KW-0802">TPR repeat</keyword>
<dbReference type="VEuPathDB" id="MicrosporidiaDB:VICG_01735"/>
<dbReference type="InterPro" id="IPR011990">
    <property type="entry name" value="TPR-like_helical_dom_sf"/>
</dbReference>
<evidence type="ECO:0000313" key="4">
    <source>
        <dbReference type="EMBL" id="ELA41246.1"/>
    </source>
</evidence>
<dbReference type="PANTHER" id="PTHR12558">
    <property type="entry name" value="CELL DIVISION CYCLE 16,23,27"/>
    <property type="match status" value="1"/>
</dbReference>
<accession>L2GK73</accession>
<sequence length="481" mass="55545">MNDVGEMTKLGFAFLNHELYWSSLLIAQSTLPNSSIPDYFLILKSLLHLGFHKEIQRIVELNTDLLKIQEIKLLYVRSGKESSVQPITNVQVPTFDTLDSTSVELLFTALSKKELLRKQQFVLSFERDSRNIEPLIYLYKESLCNFKEMAALIDKIPNTHLRSIMSALISGDVSIDNIVCPLVICSLAYKTLFEREMMSGSALLFRVCVRNLDLFGDCEFIYLGMGMYYLAKEKYKEALSCFYKAIEINKNLGPGHLLAGICHSKLKETEYAVKVLNNAYSIMSSSYIPAYCLAYEYQLMNNIPKAKHYFKRSISLMEDSLAINEVPKNKKHRSIRQETSSIDNIYGKPTDYRVIYSFIYCLIYNEEYEEAMRYLELFSIKNILKVFCLLFTGKLEEARASLEECEKNSYYFVCKGFICHLIDDLENAIQNYEKSLAFGANSVIESLLNMAYENKVNSRPNRAFDYSNCLFESFGFKKRIF</sequence>
<dbReference type="Pfam" id="PF13181">
    <property type="entry name" value="TPR_8"/>
    <property type="match status" value="1"/>
</dbReference>
<protein>
    <submittedName>
        <fullName evidence="4">Uncharacterized protein</fullName>
    </submittedName>
</protein>
<dbReference type="InterPro" id="IPR019734">
    <property type="entry name" value="TPR_rpt"/>
</dbReference>
<keyword evidence="5" id="KW-1185">Reference proteome</keyword>
<comment type="similarity">
    <text evidence="2">Belongs to the APC3/CDC27 family.</text>
</comment>
<dbReference type="OrthoDB" id="10006270at2759"/>
<dbReference type="EMBL" id="JH370147">
    <property type="protein sequence ID" value="ELA41246.1"/>
    <property type="molecule type" value="Genomic_DNA"/>
</dbReference>
<dbReference type="OMA" id="LIYYEYY"/>
<evidence type="ECO:0000256" key="1">
    <source>
        <dbReference type="ARBA" id="ARBA00022803"/>
    </source>
</evidence>
<dbReference type="GeneID" id="19882445"/>
<organism evidence="4 5">
    <name type="scientific">Vittaforma corneae (strain ATCC 50505)</name>
    <name type="common">Microsporidian parasite</name>
    <name type="synonym">Nosema corneum</name>
    <dbReference type="NCBI Taxonomy" id="993615"/>
    <lineage>
        <taxon>Eukaryota</taxon>
        <taxon>Fungi</taxon>
        <taxon>Fungi incertae sedis</taxon>
        <taxon>Microsporidia</taxon>
        <taxon>Nosematidae</taxon>
        <taxon>Vittaforma</taxon>
    </lineage>
</organism>
<dbReference type="SUPFAM" id="SSF48452">
    <property type="entry name" value="TPR-like"/>
    <property type="match status" value="1"/>
</dbReference>
<evidence type="ECO:0000256" key="2">
    <source>
        <dbReference type="ARBA" id="ARBA00038210"/>
    </source>
</evidence>
<reference evidence="5" key="1">
    <citation type="submission" date="2011-05" db="EMBL/GenBank/DDBJ databases">
        <title>The genome sequence of Vittaforma corneae strain ATCC 50505.</title>
        <authorList>
            <consortium name="The Broad Institute Genome Sequencing Platform"/>
            <person name="Cuomo C."/>
            <person name="Didier E."/>
            <person name="Bowers L."/>
            <person name="Young S.K."/>
            <person name="Zeng Q."/>
            <person name="Gargeya S."/>
            <person name="Fitzgerald M."/>
            <person name="Haas B."/>
            <person name="Abouelleil A."/>
            <person name="Alvarado L."/>
            <person name="Arachchi H.M."/>
            <person name="Berlin A."/>
            <person name="Chapman S.B."/>
            <person name="Gearin G."/>
            <person name="Goldberg J."/>
            <person name="Griggs A."/>
            <person name="Gujja S."/>
            <person name="Hansen M."/>
            <person name="Heiman D."/>
            <person name="Howarth C."/>
            <person name="Larimer J."/>
            <person name="Lui A."/>
            <person name="MacDonald P.J.P."/>
            <person name="McCowen C."/>
            <person name="Montmayeur A."/>
            <person name="Murphy C."/>
            <person name="Neiman D."/>
            <person name="Pearson M."/>
            <person name="Priest M."/>
            <person name="Roberts A."/>
            <person name="Saif S."/>
            <person name="Shea T."/>
            <person name="Sisk P."/>
            <person name="Stolte C."/>
            <person name="Sykes S."/>
            <person name="Wortman J."/>
            <person name="Nusbaum C."/>
            <person name="Birren B."/>
        </authorList>
    </citation>
    <scope>NUCLEOTIDE SEQUENCE [LARGE SCALE GENOMIC DNA]</scope>
    <source>
        <strain evidence="5">ATCC 50505</strain>
    </source>
</reference>
<dbReference type="Gene3D" id="1.25.40.10">
    <property type="entry name" value="Tetratricopeptide repeat domain"/>
    <property type="match status" value="1"/>
</dbReference>
<gene>
    <name evidence="4" type="ORF">VICG_01735</name>
</gene>
<name>L2GK73_VITCO</name>
<dbReference type="HOGENOM" id="CLU_594506_0_0_1"/>
<proteinExistence type="inferred from homology"/>
<dbReference type="AlphaFoldDB" id="L2GK73"/>
<dbReference type="GO" id="GO:0005680">
    <property type="term" value="C:anaphase-promoting complex"/>
    <property type="evidence" value="ECO:0007669"/>
    <property type="project" value="UniProtKB-ARBA"/>
</dbReference>
<dbReference type="STRING" id="993615.L2GK73"/>
<dbReference type="RefSeq" id="XP_007605180.1">
    <property type="nucleotide sequence ID" value="XM_007605118.1"/>
</dbReference>